<organism evidence="2 3">
    <name type="scientific">Sphagnum jensenii</name>
    <dbReference type="NCBI Taxonomy" id="128206"/>
    <lineage>
        <taxon>Eukaryota</taxon>
        <taxon>Viridiplantae</taxon>
        <taxon>Streptophyta</taxon>
        <taxon>Embryophyta</taxon>
        <taxon>Bryophyta</taxon>
        <taxon>Sphagnophytina</taxon>
        <taxon>Sphagnopsida</taxon>
        <taxon>Sphagnales</taxon>
        <taxon>Sphagnaceae</taxon>
        <taxon>Sphagnum</taxon>
    </lineage>
</organism>
<protein>
    <submittedName>
        <fullName evidence="2">Uncharacterized protein</fullName>
    </submittedName>
</protein>
<evidence type="ECO:0000313" key="2">
    <source>
        <dbReference type="EMBL" id="CAK9860937.1"/>
    </source>
</evidence>
<sequence>MEVLEKLQAVHETMGLLQSHSLVSPHSSSNNNRFLADFVIFLVQETPAADLWPPVQNEISSEQVPNRKEIHSSSKVSNDMRLGERKRKQVSGSTPTNLNRVVGIKKCHEGSEEVSMPMVALKDMERGRSTLEDYCRSYFMFHGLDVHDPVHVFRHLPVLMFVESFIYKLDELNEDQLRLLSLPVGDLGLCTDNSLTSTEVDQINKSHTGSISETKVSKFISQYPRIMHPLLQAAVIEEELKDGLQYWELEQSLCNAVSLGSQASLLNCFLSFPLNWCSGYKSLSLLFACLYQIKVEDVIQAIQLKSFDYRVLNLLMYHLQNQLVDEVHFKFLSISELLVEISDDLFDYEEDVVNNSFNILRMFLYIYGSQEGPIMLAKFIGKAEEEYENLLQGLEPTLAAKYRGRCLEAVKEGGSKSKHVFGSWTIPPLIVDEEAYRHQVVDNISN</sequence>
<accession>A0ABP1AEI1</accession>
<keyword evidence="3" id="KW-1185">Reference proteome</keyword>
<evidence type="ECO:0000256" key="1">
    <source>
        <dbReference type="SAM" id="MobiDB-lite"/>
    </source>
</evidence>
<dbReference type="Proteomes" id="UP001497522">
    <property type="component" value="Chromosome 11"/>
</dbReference>
<name>A0ABP1AEI1_9BRYO</name>
<proteinExistence type="predicted"/>
<gene>
    <name evidence="2" type="ORF">CSSPJE1EN2_LOCUS3932</name>
</gene>
<dbReference type="EMBL" id="OZ023712">
    <property type="protein sequence ID" value="CAK9860937.1"/>
    <property type="molecule type" value="Genomic_DNA"/>
</dbReference>
<evidence type="ECO:0000313" key="3">
    <source>
        <dbReference type="Proteomes" id="UP001497522"/>
    </source>
</evidence>
<dbReference type="PANTHER" id="PTHR35754">
    <property type="entry name" value="ATP SYNTHASE SUBUNIT B"/>
    <property type="match status" value="1"/>
</dbReference>
<reference evidence="2" key="1">
    <citation type="submission" date="2024-03" db="EMBL/GenBank/DDBJ databases">
        <authorList>
            <consortium name="ELIXIR-Norway"/>
            <consortium name="Elixir Norway"/>
        </authorList>
    </citation>
    <scope>NUCLEOTIDE SEQUENCE</scope>
</reference>
<dbReference type="PANTHER" id="PTHR35754:SF2">
    <property type="entry name" value="ATP SYNTHASE SUBUNIT B"/>
    <property type="match status" value="1"/>
</dbReference>
<feature type="region of interest" description="Disordered" evidence="1">
    <location>
        <begin position="59"/>
        <end position="95"/>
    </location>
</feature>